<evidence type="ECO:0000256" key="7">
    <source>
        <dbReference type="ARBA" id="ARBA00022785"/>
    </source>
</evidence>
<dbReference type="GO" id="GO:0005737">
    <property type="term" value="C:cytoplasm"/>
    <property type="evidence" value="ECO:0007669"/>
    <property type="project" value="UniProtKB-SubCell"/>
</dbReference>
<dbReference type="GO" id="GO:0008616">
    <property type="term" value="P:tRNA queuosine(34) biosynthetic process"/>
    <property type="evidence" value="ECO:0007669"/>
    <property type="project" value="UniProtKB-UniRule"/>
</dbReference>
<evidence type="ECO:0000256" key="5">
    <source>
        <dbReference type="ARBA" id="ARBA00022679"/>
    </source>
</evidence>
<comment type="pathway">
    <text evidence="2 13">tRNA modification; tRNA-queuosine biosynthesis.</text>
</comment>
<dbReference type="NCBIfam" id="NF001140">
    <property type="entry name" value="PRK00147.1"/>
    <property type="match status" value="1"/>
</dbReference>
<organism evidence="14 15">
    <name type="scientific">Desulfotignum phosphitoxidans DSM 13687</name>
    <dbReference type="NCBI Taxonomy" id="1286635"/>
    <lineage>
        <taxon>Bacteria</taxon>
        <taxon>Pseudomonadati</taxon>
        <taxon>Thermodesulfobacteriota</taxon>
        <taxon>Desulfobacteria</taxon>
        <taxon>Desulfobacterales</taxon>
        <taxon>Desulfobacteraceae</taxon>
        <taxon>Desulfotignum</taxon>
    </lineage>
</organism>
<dbReference type="PANTHER" id="PTHR30307">
    <property type="entry name" value="S-ADENOSYLMETHIONINE:TRNA RIBOSYLTRANSFERASE-ISOMERASE"/>
    <property type="match status" value="1"/>
</dbReference>
<evidence type="ECO:0000256" key="1">
    <source>
        <dbReference type="ARBA" id="ARBA00004496"/>
    </source>
</evidence>
<keyword evidence="6 13" id="KW-0949">S-adenosyl-L-methionine</keyword>
<dbReference type="PANTHER" id="PTHR30307:SF0">
    <property type="entry name" value="S-ADENOSYLMETHIONINE:TRNA RIBOSYLTRANSFERASE-ISOMERASE"/>
    <property type="match status" value="1"/>
</dbReference>
<dbReference type="UniPathway" id="UPA00392"/>
<dbReference type="HAMAP" id="MF_00113">
    <property type="entry name" value="QueA"/>
    <property type="match status" value="1"/>
</dbReference>
<keyword evidence="5 13" id="KW-0808">Transferase</keyword>
<evidence type="ECO:0000313" key="14">
    <source>
        <dbReference type="EMBL" id="EMS78668.1"/>
    </source>
</evidence>
<dbReference type="OrthoDB" id="9805933at2"/>
<dbReference type="InterPro" id="IPR042118">
    <property type="entry name" value="QueA_dom1"/>
</dbReference>
<dbReference type="Pfam" id="PF02547">
    <property type="entry name" value="Queuosine_synth"/>
    <property type="match status" value="1"/>
</dbReference>
<dbReference type="SUPFAM" id="SSF111337">
    <property type="entry name" value="QueA-like"/>
    <property type="match status" value="1"/>
</dbReference>
<keyword evidence="4 13" id="KW-0963">Cytoplasm</keyword>
<dbReference type="Gene3D" id="2.40.10.240">
    <property type="entry name" value="QueA-like"/>
    <property type="match status" value="1"/>
</dbReference>
<dbReference type="Proteomes" id="UP000014216">
    <property type="component" value="Unassembled WGS sequence"/>
</dbReference>
<dbReference type="FunFam" id="3.40.1780.10:FF:000001">
    <property type="entry name" value="S-adenosylmethionine:tRNA ribosyltransferase-isomerase"/>
    <property type="match status" value="1"/>
</dbReference>
<gene>
    <name evidence="13" type="primary">queA</name>
    <name evidence="14" type="ORF">Dpo_7c01440</name>
</gene>
<keyword evidence="14" id="KW-0413">Isomerase</keyword>
<dbReference type="RefSeq" id="WP_006967144.1">
    <property type="nucleotide sequence ID" value="NZ_APJX01000007.1"/>
</dbReference>
<evidence type="ECO:0000256" key="13">
    <source>
        <dbReference type="HAMAP-Rule" id="MF_00113"/>
    </source>
</evidence>
<dbReference type="PATRIC" id="fig|1286635.3.peg.3314"/>
<keyword evidence="15" id="KW-1185">Reference proteome</keyword>
<sequence>MFDLSDYTYDLPEDLIAQTPCDIRSDSRLLHIHRNTHAVSHRRFSDLPGLLHPGDLLVVNDTRVIPARLFGKKATGGRVEVLIIDYAQGMQHLEKTGSFQCNCLVRASKMPKTGSVLYFTEQMTGQVMSVRDGICEILFAGGKQFVAYLKSAGTLPLPPYIRRDPETRPVPEDRENYQTVYAKNDGAVAAPTAGLHFTKPLMAALARKKIDMVHLTLHVGYGTFVPVRVKDIREHQIHSEYYSLSAGAAQKINAAKDQGRRVVAVGTTSVRTLEFTADDQGRVASGTGMCDLYIYPGYRFKCVDAMITNFHLPKSTLLMLVSAFYDRQRMLDAYAAAVAEKYRFFSYGDAMLIE</sequence>
<evidence type="ECO:0000256" key="9">
    <source>
        <dbReference type="ARBA" id="ARBA00061210"/>
    </source>
</evidence>
<dbReference type="GO" id="GO:0051075">
    <property type="term" value="F:S-adenosylmethionine:tRNA ribosyltransferase-isomerase activity"/>
    <property type="evidence" value="ECO:0007669"/>
    <property type="project" value="UniProtKB-EC"/>
</dbReference>
<comment type="catalytic activity">
    <reaction evidence="8 13">
        <text>7-aminomethyl-7-carbaguanosine(34) in tRNA + S-adenosyl-L-methionine = epoxyqueuosine(34) in tRNA + adenine + L-methionine + 2 H(+)</text>
        <dbReference type="Rhea" id="RHEA:32155"/>
        <dbReference type="Rhea" id="RHEA-COMP:10342"/>
        <dbReference type="Rhea" id="RHEA-COMP:18582"/>
        <dbReference type="ChEBI" id="CHEBI:15378"/>
        <dbReference type="ChEBI" id="CHEBI:16708"/>
        <dbReference type="ChEBI" id="CHEBI:57844"/>
        <dbReference type="ChEBI" id="CHEBI:59789"/>
        <dbReference type="ChEBI" id="CHEBI:82833"/>
        <dbReference type="ChEBI" id="CHEBI:194443"/>
        <dbReference type="EC" id="2.4.99.17"/>
    </reaction>
</comment>
<comment type="caution">
    <text evidence="14">The sequence shown here is derived from an EMBL/GenBank/DDBJ whole genome shotgun (WGS) entry which is preliminary data.</text>
</comment>
<evidence type="ECO:0000256" key="12">
    <source>
        <dbReference type="ARBA" id="ARBA00076160"/>
    </source>
</evidence>
<evidence type="ECO:0000256" key="8">
    <source>
        <dbReference type="ARBA" id="ARBA00052751"/>
    </source>
</evidence>
<reference evidence="14 15" key="1">
    <citation type="journal article" date="2013" name="Genome Announc.">
        <title>Draft Genome Sequence of Desulfotignum phosphitoxidans DSM 13687 Strain FiPS-3.</title>
        <authorList>
            <person name="Poehlein A."/>
            <person name="Daniel R."/>
            <person name="Simeonova D.D."/>
        </authorList>
    </citation>
    <scope>NUCLEOTIDE SEQUENCE [LARGE SCALE GENOMIC DNA]</scope>
    <source>
        <strain evidence="14 15">DSM 13687</strain>
    </source>
</reference>
<comment type="similarity">
    <text evidence="9 13">Belongs to the QueA family.</text>
</comment>
<dbReference type="AlphaFoldDB" id="S0FUB4"/>
<evidence type="ECO:0000313" key="15">
    <source>
        <dbReference type="Proteomes" id="UP000014216"/>
    </source>
</evidence>
<evidence type="ECO:0000256" key="2">
    <source>
        <dbReference type="ARBA" id="ARBA00004691"/>
    </source>
</evidence>
<comment type="function">
    <text evidence="13">Transfers and isomerizes the ribose moiety from AdoMet to the 7-aminomethyl group of 7-deazaguanine (preQ1-tRNA) to give epoxyqueuosine (oQ-tRNA).</text>
</comment>
<keyword evidence="7 13" id="KW-0671">Queuosine biosynthesis</keyword>
<dbReference type="InterPro" id="IPR003699">
    <property type="entry name" value="QueA"/>
</dbReference>
<comment type="subunit">
    <text evidence="3 13">Monomer.</text>
</comment>
<dbReference type="Gene3D" id="3.40.1780.10">
    <property type="entry name" value="QueA-like"/>
    <property type="match status" value="1"/>
</dbReference>
<comment type="subcellular location">
    <subcellularLocation>
        <location evidence="1 13">Cytoplasm</location>
    </subcellularLocation>
</comment>
<dbReference type="EC" id="2.4.99.17" evidence="10 13"/>
<dbReference type="InterPro" id="IPR042119">
    <property type="entry name" value="QueA_dom2"/>
</dbReference>
<proteinExistence type="inferred from homology"/>
<dbReference type="NCBIfam" id="TIGR00113">
    <property type="entry name" value="queA"/>
    <property type="match status" value="1"/>
</dbReference>
<name>S0FUB4_9BACT</name>
<evidence type="ECO:0000256" key="11">
    <source>
        <dbReference type="ARBA" id="ARBA00069325"/>
    </source>
</evidence>
<protein>
    <recommendedName>
        <fullName evidence="11 13">S-adenosylmethionine:tRNA ribosyltransferase-isomerase</fullName>
        <ecNumber evidence="10 13">2.4.99.17</ecNumber>
    </recommendedName>
    <alternativeName>
        <fullName evidence="12 13">Queuosine biosynthesis protein QueA</fullName>
    </alternativeName>
</protein>
<evidence type="ECO:0000256" key="6">
    <source>
        <dbReference type="ARBA" id="ARBA00022691"/>
    </source>
</evidence>
<evidence type="ECO:0000256" key="4">
    <source>
        <dbReference type="ARBA" id="ARBA00022490"/>
    </source>
</evidence>
<accession>S0FUB4</accession>
<evidence type="ECO:0000256" key="3">
    <source>
        <dbReference type="ARBA" id="ARBA00011245"/>
    </source>
</evidence>
<dbReference type="InterPro" id="IPR036100">
    <property type="entry name" value="QueA_sf"/>
</dbReference>
<evidence type="ECO:0000256" key="10">
    <source>
        <dbReference type="ARBA" id="ARBA00066503"/>
    </source>
</evidence>
<dbReference type="EMBL" id="APJX01000007">
    <property type="protein sequence ID" value="EMS78668.1"/>
    <property type="molecule type" value="Genomic_DNA"/>
</dbReference>